<organism evidence="1 2">
    <name type="scientific">Catenaria anguillulae PL171</name>
    <dbReference type="NCBI Taxonomy" id="765915"/>
    <lineage>
        <taxon>Eukaryota</taxon>
        <taxon>Fungi</taxon>
        <taxon>Fungi incertae sedis</taxon>
        <taxon>Blastocladiomycota</taxon>
        <taxon>Blastocladiomycetes</taxon>
        <taxon>Blastocladiales</taxon>
        <taxon>Catenariaceae</taxon>
        <taxon>Catenaria</taxon>
    </lineage>
</organism>
<reference evidence="1 2" key="1">
    <citation type="submission" date="2016-07" db="EMBL/GenBank/DDBJ databases">
        <title>Pervasive Adenine N6-methylation of Active Genes in Fungi.</title>
        <authorList>
            <consortium name="DOE Joint Genome Institute"/>
            <person name="Mondo S.J."/>
            <person name="Dannebaum R.O."/>
            <person name="Kuo R.C."/>
            <person name="Labutti K."/>
            <person name="Haridas S."/>
            <person name="Kuo A."/>
            <person name="Salamov A."/>
            <person name="Ahrendt S.R."/>
            <person name="Lipzen A."/>
            <person name="Sullivan W."/>
            <person name="Andreopoulos W.B."/>
            <person name="Clum A."/>
            <person name="Lindquist E."/>
            <person name="Daum C."/>
            <person name="Ramamoorthy G.K."/>
            <person name="Gryganskyi A."/>
            <person name="Culley D."/>
            <person name="Magnuson J.K."/>
            <person name="James T.Y."/>
            <person name="O'Malley M.A."/>
            <person name="Stajich J.E."/>
            <person name="Spatafora J.W."/>
            <person name="Visel A."/>
            <person name="Grigoriev I.V."/>
        </authorList>
    </citation>
    <scope>NUCLEOTIDE SEQUENCE [LARGE SCALE GENOMIC DNA]</scope>
    <source>
        <strain evidence="1 2">PL171</strain>
    </source>
</reference>
<dbReference type="Proteomes" id="UP000193411">
    <property type="component" value="Unassembled WGS sequence"/>
</dbReference>
<protein>
    <submittedName>
        <fullName evidence="1">Uncharacterized protein</fullName>
    </submittedName>
</protein>
<evidence type="ECO:0000313" key="2">
    <source>
        <dbReference type="Proteomes" id="UP000193411"/>
    </source>
</evidence>
<feature type="non-terminal residue" evidence="1">
    <location>
        <position position="1"/>
    </location>
</feature>
<sequence>HPTNHPSAAAAADALAPVQLPDVVVFAVDFSGSTNSSPEYWRSIIPTSHKELETAIERLQGNGGTAPQVIAQYPSKSTVSSSKRACLAHTSLNLSVVAPCARHSSLQFTTTNRFLAQGDSRLVHDTSAGELEADIKTPQDLFDRFQELNNAIVVQNLGRSNPKLRGALLKLQARLVALVYLVIVQLVPRLRENEALMAAFRAQFQYRLLKYDTNLALSGQAWVFARQGADWRCSLRNILHELASGVLAWPVAGSDDTWEAGWETRAKVMRMFMYLLSRKSEVDVLKADAQRLYHASLVVKPVPIDLSKLVSLVDRNKKFSDVLIPRADVTNLAVPEVKCNYGYSIVESMQFATAPGDEKNAIGAIPVSRNHAPVCHG</sequence>
<dbReference type="AlphaFoldDB" id="A0A1Y2HI09"/>
<name>A0A1Y2HI09_9FUNG</name>
<proteinExistence type="predicted"/>
<dbReference type="EMBL" id="MCFL01000034">
    <property type="protein sequence ID" value="ORZ33624.1"/>
    <property type="molecule type" value="Genomic_DNA"/>
</dbReference>
<evidence type="ECO:0000313" key="1">
    <source>
        <dbReference type="EMBL" id="ORZ33624.1"/>
    </source>
</evidence>
<keyword evidence="2" id="KW-1185">Reference proteome</keyword>
<accession>A0A1Y2HI09</accession>
<gene>
    <name evidence="1" type="ORF">BCR44DRAFT_55457</name>
</gene>
<comment type="caution">
    <text evidence="1">The sequence shown here is derived from an EMBL/GenBank/DDBJ whole genome shotgun (WGS) entry which is preliminary data.</text>
</comment>